<proteinExistence type="inferred from homology"/>
<comment type="similarity">
    <text evidence="1">Belongs to the ParA family.</text>
</comment>
<evidence type="ECO:0000313" key="6">
    <source>
        <dbReference type="EMBL" id="MBC6678257.1"/>
    </source>
</evidence>
<evidence type="ECO:0000259" key="5">
    <source>
        <dbReference type="Pfam" id="PF13614"/>
    </source>
</evidence>
<dbReference type="SUPFAM" id="SSF52540">
    <property type="entry name" value="P-loop containing nucleoside triphosphate hydrolases"/>
    <property type="match status" value="1"/>
</dbReference>
<dbReference type="InterPro" id="IPR027417">
    <property type="entry name" value="P-loop_NTPase"/>
</dbReference>
<dbReference type="Pfam" id="PF13614">
    <property type="entry name" value="AAA_31"/>
    <property type="match status" value="1"/>
</dbReference>
<dbReference type="AlphaFoldDB" id="A0A923NJ58"/>
<dbReference type="Gene3D" id="3.40.50.300">
    <property type="entry name" value="P-loop containing nucleotide triphosphate hydrolases"/>
    <property type="match status" value="1"/>
</dbReference>
<evidence type="ECO:0000256" key="1">
    <source>
        <dbReference type="ARBA" id="ARBA00006976"/>
    </source>
</evidence>
<dbReference type="PANTHER" id="PTHR13696">
    <property type="entry name" value="P-LOOP CONTAINING NUCLEOSIDE TRIPHOSPHATE HYDROLASE"/>
    <property type="match status" value="1"/>
</dbReference>
<dbReference type="FunFam" id="3.40.50.300:FF:000285">
    <property type="entry name" value="Sporulation initiation inhibitor Soj"/>
    <property type="match status" value="1"/>
</dbReference>
<dbReference type="RefSeq" id="WP_187301459.1">
    <property type="nucleotide sequence ID" value="NZ_JACRYT010000001.1"/>
</dbReference>
<dbReference type="Proteomes" id="UP000602647">
    <property type="component" value="Unassembled WGS sequence"/>
</dbReference>
<evidence type="ECO:0000313" key="7">
    <source>
        <dbReference type="Proteomes" id="UP000602647"/>
    </source>
</evidence>
<evidence type="ECO:0000256" key="4">
    <source>
        <dbReference type="ARBA" id="ARBA00071824"/>
    </source>
</evidence>
<sequence>MGKVIAICNHKGGVGKTTTTLNMAAQMATMGKRVLVLDFDGQANLTLACGIEDFEKLDATIAGVLDDLIQEGETERPMPIYQVQECLELIPANTALAATNQELIKAIAREWVLHTALEPIRNQYDYILIDCAPSLGIDLLNALVAADEVLIVTNPARFSERGTHQLLRTIKMVQKLLNKELTIAGSLFNRVDRRTRLARDIMALMRENWGTELHLFDTEIPNSIRIDESQAMGVPLIMYQPESKPAKAYQEFVREYLQGEER</sequence>
<dbReference type="PANTHER" id="PTHR13696:SF99">
    <property type="entry name" value="COBYRINIC ACID AC-DIAMIDE SYNTHASE"/>
    <property type="match status" value="1"/>
</dbReference>
<accession>A0A923NJ58</accession>
<comment type="catalytic activity">
    <reaction evidence="2">
        <text>ATP + H2O = ADP + phosphate + H(+)</text>
        <dbReference type="Rhea" id="RHEA:13065"/>
        <dbReference type="ChEBI" id="CHEBI:15377"/>
        <dbReference type="ChEBI" id="CHEBI:15378"/>
        <dbReference type="ChEBI" id="CHEBI:30616"/>
        <dbReference type="ChEBI" id="CHEBI:43474"/>
        <dbReference type="ChEBI" id="CHEBI:456216"/>
    </reaction>
</comment>
<reference evidence="6" key="1">
    <citation type="submission" date="2020-08" db="EMBL/GenBank/DDBJ databases">
        <title>Genome public.</title>
        <authorList>
            <person name="Liu C."/>
            <person name="Sun Q."/>
        </authorList>
    </citation>
    <scope>NUCLEOTIDE SEQUENCE</scope>
    <source>
        <strain evidence="6">BX12</strain>
    </source>
</reference>
<comment type="caution">
    <text evidence="6">The sequence shown here is derived from an EMBL/GenBank/DDBJ whole genome shotgun (WGS) entry which is preliminary data.</text>
</comment>
<name>A0A923NJ58_9FIRM</name>
<dbReference type="CDD" id="cd02042">
    <property type="entry name" value="ParAB_family"/>
    <property type="match status" value="1"/>
</dbReference>
<organism evidence="6 7">
    <name type="scientific">Zhenpiania hominis</name>
    <dbReference type="NCBI Taxonomy" id="2763644"/>
    <lineage>
        <taxon>Bacteria</taxon>
        <taxon>Bacillati</taxon>
        <taxon>Bacillota</taxon>
        <taxon>Clostridia</taxon>
        <taxon>Peptostreptococcales</taxon>
        <taxon>Anaerovoracaceae</taxon>
        <taxon>Zhenpiania</taxon>
    </lineage>
</organism>
<gene>
    <name evidence="6" type="ORF">H9L42_00230</name>
</gene>
<dbReference type="InterPro" id="IPR050678">
    <property type="entry name" value="DNA_Partitioning_ATPase"/>
</dbReference>
<evidence type="ECO:0000256" key="2">
    <source>
        <dbReference type="ARBA" id="ARBA00049360"/>
    </source>
</evidence>
<comment type="subunit">
    <text evidence="3">Dimerizes in the presence of ATP but not ADP; ATP-binding is required for double-stranded (ds)DNA-binding. Interacts with DnaA.</text>
</comment>
<dbReference type="EMBL" id="JACRYT010000001">
    <property type="protein sequence ID" value="MBC6678257.1"/>
    <property type="molecule type" value="Genomic_DNA"/>
</dbReference>
<dbReference type="InterPro" id="IPR025669">
    <property type="entry name" value="AAA_dom"/>
</dbReference>
<keyword evidence="7" id="KW-1185">Reference proteome</keyword>
<evidence type="ECO:0000256" key="3">
    <source>
        <dbReference type="ARBA" id="ARBA00062323"/>
    </source>
</evidence>
<protein>
    <recommendedName>
        <fullName evidence="4">Sporulation initiation inhibitor protein Soj</fullName>
    </recommendedName>
</protein>
<feature type="domain" description="AAA" evidence="5">
    <location>
        <begin position="3"/>
        <end position="183"/>
    </location>
</feature>